<dbReference type="Proteomes" id="UP000075755">
    <property type="component" value="Chromosome"/>
</dbReference>
<organism evidence="1 3">
    <name type="scientific">Aminobacter aminovorans</name>
    <name type="common">Chelatobacter heintzii</name>
    <dbReference type="NCBI Taxonomy" id="83263"/>
    <lineage>
        <taxon>Bacteria</taxon>
        <taxon>Pseudomonadati</taxon>
        <taxon>Pseudomonadota</taxon>
        <taxon>Alphaproteobacteria</taxon>
        <taxon>Hyphomicrobiales</taxon>
        <taxon>Phyllobacteriaceae</taxon>
        <taxon>Aminobacter</taxon>
    </lineage>
</organism>
<dbReference type="Proteomes" id="UP000577697">
    <property type="component" value="Unassembled WGS sequence"/>
</dbReference>
<evidence type="ECO:0000313" key="1">
    <source>
        <dbReference type="EMBL" id="AMS39346.1"/>
    </source>
</evidence>
<dbReference type="AlphaFoldDB" id="A0AAC9AQ56"/>
<proteinExistence type="predicted"/>
<dbReference type="EMBL" id="CP015005">
    <property type="protein sequence ID" value="AMS39346.1"/>
    <property type="molecule type" value="Genomic_DNA"/>
</dbReference>
<name>A0AAC9AQ56_AMIAI</name>
<reference evidence="2 4" key="2">
    <citation type="submission" date="2020-08" db="EMBL/GenBank/DDBJ databases">
        <title>Genomic Encyclopedia of Type Strains, Phase IV (KMG-IV): sequencing the most valuable type-strain genomes for metagenomic binning, comparative biology and taxonomic classification.</title>
        <authorList>
            <person name="Goeker M."/>
        </authorList>
    </citation>
    <scope>NUCLEOTIDE SEQUENCE [LARGE SCALE GENOMIC DNA]</scope>
    <source>
        <strain evidence="2 4">DSM 10368</strain>
    </source>
</reference>
<keyword evidence="4" id="KW-1185">Reference proteome</keyword>
<protein>
    <submittedName>
        <fullName evidence="1">Uncharacterized protein</fullName>
    </submittedName>
</protein>
<evidence type="ECO:0000313" key="2">
    <source>
        <dbReference type="EMBL" id="MBB3707491.1"/>
    </source>
</evidence>
<dbReference type="RefSeq" id="WP_067955141.1">
    <property type="nucleotide sequence ID" value="NZ_CP015005.1"/>
</dbReference>
<gene>
    <name evidence="1" type="ORF">AA2016_0407</name>
    <name evidence="2" type="ORF">FHS67_003822</name>
</gene>
<sequence length="126" mass="13716">MREHHTVDTALIKRADFGPNEVLSALAEVPQFRPSANKIRQCRSDIGALGNSLPADPKATVARLDALVAEHDTAWATLSADNIPPSVVSFIRAAANEGAALTTCTDEVRAWLESRNLLNAFRIRLR</sequence>
<dbReference type="EMBL" id="JACICB010000014">
    <property type="protein sequence ID" value="MBB3707491.1"/>
    <property type="molecule type" value="Genomic_DNA"/>
</dbReference>
<reference evidence="1 3" key="1">
    <citation type="submission" date="2016-03" db="EMBL/GenBank/DDBJ databases">
        <title>Complete genome of Aminobacter aminovorans KCTC 2477.</title>
        <authorList>
            <person name="Kim K.M."/>
        </authorList>
    </citation>
    <scope>NUCLEOTIDE SEQUENCE [LARGE SCALE GENOMIC DNA]</scope>
    <source>
        <strain evidence="1 3">KCTC 2477</strain>
    </source>
</reference>
<accession>A0AAC9AQ56</accession>
<evidence type="ECO:0000313" key="4">
    <source>
        <dbReference type="Proteomes" id="UP000577697"/>
    </source>
</evidence>
<evidence type="ECO:0000313" key="3">
    <source>
        <dbReference type="Proteomes" id="UP000075755"/>
    </source>
</evidence>
<dbReference type="KEGG" id="aak:AA2016_0407"/>